<dbReference type="GO" id="GO:0055085">
    <property type="term" value="P:transmembrane transport"/>
    <property type="evidence" value="ECO:0007669"/>
    <property type="project" value="UniProtKB-ARBA"/>
</dbReference>
<dbReference type="InterPro" id="IPR027417">
    <property type="entry name" value="P-loop_NTPase"/>
</dbReference>
<keyword evidence="6" id="KW-1185">Reference proteome</keyword>
<proteinExistence type="predicted"/>
<dbReference type="STRING" id="1121357.SAMN05661109_02770"/>
<evidence type="ECO:0000259" key="4">
    <source>
        <dbReference type="PROSITE" id="PS50893"/>
    </source>
</evidence>
<evidence type="ECO:0000313" key="6">
    <source>
        <dbReference type="Proteomes" id="UP000198929"/>
    </source>
</evidence>
<dbReference type="InterPro" id="IPR050319">
    <property type="entry name" value="ABC_transp_ATP-bind"/>
</dbReference>
<dbReference type="RefSeq" id="WP_231910015.1">
    <property type="nucleotide sequence ID" value="NZ_CP047199.1"/>
</dbReference>
<dbReference type="GO" id="GO:0005524">
    <property type="term" value="F:ATP binding"/>
    <property type="evidence" value="ECO:0007669"/>
    <property type="project" value="UniProtKB-KW"/>
</dbReference>
<dbReference type="SUPFAM" id="SSF52540">
    <property type="entry name" value="P-loop containing nucleoside triphosphate hydrolases"/>
    <property type="match status" value="1"/>
</dbReference>
<dbReference type="PROSITE" id="PS00211">
    <property type="entry name" value="ABC_TRANSPORTER_1"/>
    <property type="match status" value="1"/>
</dbReference>
<dbReference type="PANTHER" id="PTHR43776">
    <property type="entry name" value="TRANSPORT ATP-BINDING PROTEIN"/>
    <property type="match status" value="1"/>
</dbReference>
<accession>A0A1H9WKL6</accession>
<dbReference type="EMBL" id="FOGQ01000024">
    <property type="protein sequence ID" value="SES34003.1"/>
    <property type="molecule type" value="Genomic_DNA"/>
</dbReference>
<dbReference type="AlphaFoldDB" id="A0A1H9WKL6"/>
<evidence type="ECO:0000256" key="3">
    <source>
        <dbReference type="ARBA" id="ARBA00022840"/>
    </source>
</evidence>
<gene>
    <name evidence="5" type="ORF">SAMN05661109_02770</name>
</gene>
<dbReference type="InterPro" id="IPR003439">
    <property type="entry name" value="ABC_transporter-like_ATP-bd"/>
</dbReference>
<feature type="domain" description="ABC transporter" evidence="4">
    <location>
        <begin position="13"/>
        <end position="248"/>
    </location>
</feature>
<evidence type="ECO:0000256" key="2">
    <source>
        <dbReference type="ARBA" id="ARBA00022741"/>
    </source>
</evidence>
<keyword evidence="3 5" id="KW-0067">ATP-binding</keyword>
<keyword evidence="1" id="KW-0813">Transport</keyword>
<dbReference type="CDD" id="cd03257">
    <property type="entry name" value="ABC_NikE_OppD_transporters"/>
    <property type="match status" value="1"/>
</dbReference>
<dbReference type="Pfam" id="PF00005">
    <property type="entry name" value="ABC_tran"/>
    <property type="match status" value="1"/>
</dbReference>
<dbReference type="SMART" id="SM00382">
    <property type="entry name" value="AAA"/>
    <property type="match status" value="1"/>
</dbReference>
<reference evidence="6" key="1">
    <citation type="submission" date="2016-10" db="EMBL/GenBank/DDBJ databases">
        <authorList>
            <person name="Varghese N."/>
            <person name="Submissions S."/>
        </authorList>
    </citation>
    <scope>NUCLEOTIDE SEQUENCE [LARGE SCALE GENOMIC DNA]</scope>
    <source>
        <strain evidence="6">DSM 20524</strain>
    </source>
</reference>
<evidence type="ECO:0000256" key="1">
    <source>
        <dbReference type="ARBA" id="ARBA00022448"/>
    </source>
</evidence>
<organism evidence="5 6">
    <name type="scientific">Corynebacterium cystitidis DSM 20524</name>
    <dbReference type="NCBI Taxonomy" id="1121357"/>
    <lineage>
        <taxon>Bacteria</taxon>
        <taxon>Bacillati</taxon>
        <taxon>Actinomycetota</taxon>
        <taxon>Actinomycetes</taxon>
        <taxon>Mycobacteriales</taxon>
        <taxon>Corynebacteriaceae</taxon>
        <taxon>Corynebacterium</taxon>
    </lineage>
</organism>
<protein>
    <submittedName>
        <fullName evidence="5">Peptide/nickel transport system ATP-binding protein</fullName>
    </submittedName>
</protein>
<dbReference type="Proteomes" id="UP000198929">
    <property type="component" value="Unassembled WGS sequence"/>
</dbReference>
<sequence length="254" mass="27344">MTTSISTSTTNGLRATNIVAGYRADNPVLHNVDLVVAPGQRVSIIGRSGSGKSTLLKVLLAQLAPFSGQVTYQGTPIEPGPVASLRDYRRHVQYIPQDPASSLDPRMTVRQLILEPLRQLKVPGDHEAAMSRALEQVQLGQEFLARRRHQLSGGQAQRVAIARALATGATTILADEPVSGLDLPLRNEVLSAFAGLEGVSIVLVTHDLDAANFLCDHAIVLHQGRVVERAPTSQIVSDPQHDETVRLVSAMPRI</sequence>
<name>A0A1H9WKL6_9CORY</name>
<dbReference type="PROSITE" id="PS50893">
    <property type="entry name" value="ABC_TRANSPORTER_2"/>
    <property type="match status" value="1"/>
</dbReference>
<dbReference type="InterPro" id="IPR003593">
    <property type="entry name" value="AAA+_ATPase"/>
</dbReference>
<dbReference type="InterPro" id="IPR017871">
    <property type="entry name" value="ABC_transporter-like_CS"/>
</dbReference>
<evidence type="ECO:0000313" key="5">
    <source>
        <dbReference type="EMBL" id="SES34003.1"/>
    </source>
</evidence>
<dbReference type="GO" id="GO:0016887">
    <property type="term" value="F:ATP hydrolysis activity"/>
    <property type="evidence" value="ECO:0007669"/>
    <property type="project" value="InterPro"/>
</dbReference>
<dbReference type="Gene3D" id="3.40.50.300">
    <property type="entry name" value="P-loop containing nucleotide triphosphate hydrolases"/>
    <property type="match status" value="1"/>
</dbReference>
<keyword evidence="2" id="KW-0547">Nucleotide-binding</keyword>